<protein>
    <submittedName>
        <fullName evidence="2">NAD-dependent epimerase/dehydratase family protein</fullName>
    </submittedName>
</protein>
<dbReference type="AlphaFoldDB" id="A0A8A4ZI90"/>
<dbReference type="PANTHER" id="PTHR43245">
    <property type="entry name" value="BIFUNCTIONAL POLYMYXIN RESISTANCE PROTEIN ARNA"/>
    <property type="match status" value="1"/>
</dbReference>
<evidence type="ECO:0000313" key="3">
    <source>
        <dbReference type="Proteomes" id="UP000663937"/>
    </source>
</evidence>
<gene>
    <name evidence="2" type="ORF">J4E96_04315</name>
</gene>
<reference evidence="2" key="1">
    <citation type="submission" date="2021-03" db="EMBL/GenBank/DDBJ databases">
        <title>Pengzhenrongella sicca gen. nov., sp. nov., a new member of suborder Micrococcineae isolated from High-Arctic tundra soil.</title>
        <authorList>
            <person name="Peng F."/>
        </authorList>
    </citation>
    <scope>NUCLEOTIDE SEQUENCE</scope>
    <source>
        <strain evidence="2">LRZ-2</strain>
    </source>
</reference>
<dbReference type="Pfam" id="PF01370">
    <property type="entry name" value="Epimerase"/>
    <property type="match status" value="1"/>
</dbReference>
<dbReference type="InterPro" id="IPR001509">
    <property type="entry name" value="Epimerase_deHydtase"/>
</dbReference>
<dbReference type="PANTHER" id="PTHR43245:SF13">
    <property type="entry name" value="UDP-D-APIOSE_UDP-D-XYLOSE SYNTHASE 2"/>
    <property type="match status" value="1"/>
</dbReference>
<name>A0A8A4ZI90_9MICO</name>
<organism evidence="2 3">
    <name type="scientific">Pengzhenrongella sicca</name>
    <dbReference type="NCBI Taxonomy" id="2819238"/>
    <lineage>
        <taxon>Bacteria</taxon>
        <taxon>Bacillati</taxon>
        <taxon>Actinomycetota</taxon>
        <taxon>Actinomycetes</taxon>
        <taxon>Micrococcales</taxon>
        <taxon>Pengzhenrongella</taxon>
    </lineage>
</organism>
<dbReference type="InterPro" id="IPR050177">
    <property type="entry name" value="Lipid_A_modif_metabolic_enz"/>
</dbReference>
<evidence type="ECO:0000313" key="2">
    <source>
        <dbReference type="EMBL" id="QTE30237.1"/>
    </source>
</evidence>
<dbReference type="InterPro" id="IPR036291">
    <property type="entry name" value="NAD(P)-bd_dom_sf"/>
</dbReference>
<dbReference type="KEGG" id="psic:J4E96_04315"/>
<keyword evidence="3" id="KW-1185">Reference proteome</keyword>
<dbReference type="Proteomes" id="UP000663937">
    <property type="component" value="Chromosome"/>
</dbReference>
<dbReference type="Gene3D" id="3.40.50.720">
    <property type="entry name" value="NAD(P)-binding Rossmann-like Domain"/>
    <property type="match status" value="1"/>
</dbReference>
<accession>A0A8A4ZI90</accession>
<proteinExistence type="predicted"/>
<sequence length="323" mass="33823">MTPGPPIWVVGAGGLLGGAIVRLAGTHGRDVLVSSIPWHDAAAAATALAQDLDAVVVRAAGGPWDLLWCAGSGVTSTGERLLDAEVRTIRQFIDEAIERHGAGLGRGAVFMASTAGGIYAGSVDPPFDELSPPQPLSAYGEAKLAAEKEFARLAAEVGCRVLVGRMSNLYGPGQNLAKSQGLISQLCRSQLLGEPIGVYVSLDTVRDYLFVDDAAALILDGLAMLRDRASAGSTVVKILASQRSSSVAAVLGEFRRIFKRGQLLRLAASAQSGQQARDLRFRSVVWTDLDRRTMTPLPAGIAATAADIGRRIRAGELAAVART</sequence>
<evidence type="ECO:0000259" key="1">
    <source>
        <dbReference type="Pfam" id="PF01370"/>
    </source>
</evidence>
<dbReference type="RefSeq" id="WP_227424563.1">
    <property type="nucleotide sequence ID" value="NZ_CP071868.1"/>
</dbReference>
<dbReference type="SUPFAM" id="SSF51735">
    <property type="entry name" value="NAD(P)-binding Rossmann-fold domains"/>
    <property type="match status" value="1"/>
</dbReference>
<dbReference type="EMBL" id="CP071868">
    <property type="protein sequence ID" value="QTE30237.1"/>
    <property type="molecule type" value="Genomic_DNA"/>
</dbReference>
<feature type="domain" description="NAD-dependent epimerase/dehydratase" evidence="1">
    <location>
        <begin position="7"/>
        <end position="219"/>
    </location>
</feature>